<feature type="signal peptide" evidence="1">
    <location>
        <begin position="1"/>
        <end position="17"/>
    </location>
</feature>
<keyword evidence="4" id="KW-1185">Reference proteome</keyword>
<evidence type="ECO:0000313" key="4">
    <source>
        <dbReference type="Proteomes" id="UP000261340"/>
    </source>
</evidence>
<sequence>ALHPLFLRLRWLILSRCRQYYFVNQSLNWFGAQYYCRQNYTGLANIGNTEEMTQLITTVSSAGYNSEVWIGVYVHLDWHWSSQTNNDFWKWANQTANEPLLVYYQCGTALINGWRCSNCSVEHPFICYNGEKTAKHCLKTVLIYSQKTHHDRFH</sequence>
<dbReference type="OMA" id="WENQTEN"/>
<dbReference type="PANTHER" id="PTHR45784">
    <property type="entry name" value="C-TYPE LECTIN DOMAIN FAMILY 20 MEMBER A-RELATED"/>
    <property type="match status" value="1"/>
</dbReference>
<reference evidence="3" key="1">
    <citation type="submission" date="2025-08" db="UniProtKB">
        <authorList>
            <consortium name="Ensembl"/>
        </authorList>
    </citation>
    <scope>IDENTIFICATION</scope>
</reference>
<name>A0A3Q0SRN9_AMPCI</name>
<dbReference type="Ensembl" id="ENSACIT00000026103.1">
    <property type="protein sequence ID" value="ENSACIP00000025437.1"/>
    <property type="gene ID" value="ENSACIG00000019709.1"/>
</dbReference>
<organism evidence="3 4">
    <name type="scientific">Amphilophus citrinellus</name>
    <name type="common">Midas cichlid</name>
    <name type="synonym">Cichlasoma citrinellum</name>
    <dbReference type="NCBI Taxonomy" id="61819"/>
    <lineage>
        <taxon>Eukaryota</taxon>
        <taxon>Metazoa</taxon>
        <taxon>Chordata</taxon>
        <taxon>Craniata</taxon>
        <taxon>Vertebrata</taxon>
        <taxon>Euteleostomi</taxon>
        <taxon>Actinopterygii</taxon>
        <taxon>Neopterygii</taxon>
        <taxon>Teleostei</taxon>
        <taxon>Neoteleostei</taxon>
        <taxon>Acanthomorphata</taxon>
        <taxon>Ovalentaria</taxon>
        <taxon>Cichlomorphae</taxon>
        <taxon>Cichliformes</taxon>
        <taxon>Cichlidae</taxon>
        <taxon>New World cichlids</taxon>
        <taxon>Cichlasomatinae</taxon>
        <taxon>Heroini</taxon>
        <taxon>Amphilophus</taxon>
    </lineage>
</organism>
<evidence type="ECO:0000259" key="2">
    <source>
        <dbReference type="PROSITE" id="PS50041"/>
    </source>
</evidence>
<dbReference type="GeneTree" id="ENSGT00940000177569"/>
<accession>A0A3Q0SRN9</accession>
<dbReference type="InterPro" id="IPR016187">
    <property type="entry name" value="CTDL_fold"/>
</dbReference>
<proteinExistence type="predicted"/>
<evidence type="ECO:0000313" key="3">
    <source>
        <dbReference type="Ensembl" id="ENSACIP00000025437.1"/>
    </source>
</evidence>
<feature type="domain" description="C-type lectin" evidence="2">
    <location>
        <begin position="20"/>
        <end position="128"/>
    </location>
</feature>
<dbReference type="PROSITE" id="PS50041">
    <property type="entry name" value="C_TYPE_LECTIN_2"/>
    <property type="match status" value="1"/>
</dbReference>
<dbReference type="Pfam" id="PF00059">
    <property type="entry name" value="Lectin_C"/>
    <property type="match status" value="1"/>
</dbReference>
<dbReference type="InterPro" id="IPR016186">
    <property type="entry name" value="C-type_lectin-like/link_sf"/>
</dbReference>
<dbReference type="Gene3D" id="3.10.100.10">
    <property type="entry name" value="Mannose-Binding Protein A, subunit A"/>
    <property type="match status" value="1"/>
</dbReference>
<dbReference type="PANTHER" id="PTHR45784:SF3">
    <property type="entry name" value="C-TYPE LECTIN DOMAIN FAMILY 4 MEMBER K-LIKE-RELATED"/>
    <property type="match status" value="1"/>
</dbReference>
<dbReference type="Proteomes" id="UP000261340">
    <property type="component" value="Unplaced"/>
</dbReference>
<dbReference type="STRING" id="61819.ENSACIP00000025437"/>
<dbReference type="AlphaFoldDB" id="A0A3Q0SRN9"/>
<dbReference type="SMART" id="SM00034">
    <property type="entry name" value="CLECT"/>
    <property type="match status" value="1"/>
</dbReference>
<evidence type="ECO:0000256" key="1">
    <source>
        <dbReference type="SAM" id="SignalP"/>
    </source>
</evidence>
<protein>
    <recommendedName>
        <fullName evidence="2">C-type lectin domain-containing protein</fullName>
    </recommendedName>
</protein>
<feature type="chain" id="PRO_5018670020" description="C-type lectin domain-containing protein" evidence="1">
    <location>
        <begin position="18"/>
        <end position="154"/>
    </location>
</feature>
<reference evidence="3" key="2">
    <citation type="submission" date="2025-09" db="UniProtKB">
        <authorList>
            <consortium name="Ensembl"/>
        </authorList>
    </citation>
    <scope>IDENTIFICATION</scope>
</reference>
<keyword evidence="1" id="KW-0732">Signal</keyword>
<dbReference type="SUPFAM" id="SSF56436">
    <property type="entry name" value="C-type lectin-like"/>
    <property type="match status" value="1"/>
</dbReference>
<dbReference type="InterPro" id="IPR001304">
    <property type="entry name" value="C-type_lectin-like"/>
</dbReference>